<evidence type="ECO:0000313" key="1">
    <source>
        <dbReference type="EMBL" id="SFS94150.1"/>
    </source>
</evidence>
<dbReference type="AlphaFoldDB" id="A0A1I6TYA1"/>
<dbReference type="Proteomes" id="UP000183209">
    <property type="component" value="Unassembled WGS sequence"/>
</dbReference>
<dbReference type="OrthoDB" id="1448832at2"/>
<reference evidence="1 2" key="1">
    <citation type="submission" date="2016-10" db="EMBL/GenBank/DDBJ databases">
        <authorList>
            <person name="de Groot N.N."/>
        </authorList>
    </citation>
    <scope>NUCLEOTIDE SEQUENCE [LARGE SCALE GENOMIC DNA]</scope>
    <source>
        <strain evidence="1 2">CGMCC 1.6114</strain>
    </source>
</reference>
<protein>
    <submittedName>
        <fullName evidence="1">Uncharacterized protein</fullName>
    </submittedName>
</protein>
<gene>
    <name evidence="1" type="ORF">SAMN04487906_2228</name>
</gene>
<accession>A0A1I6TYA1</accession>
<sequence length="174" mass="19161">MFLSSVGSCVKDVDFDQINDIQLTPVFEGSLVFFDLEANKFVEEGSEVSSITDFTRLDALSSSFSVNNLVRADLHFEFVNTIGRSFTLTINLLDGEQQVLRTLQYDIPASSGSQVEIDDTVVFTGANLQQITNLLIMEVEVMLNNGLPQLAETSEGMLAMNSSATLYLEIADEE</sequence>
<dbReference type="EMBL" id="FPAG01000006">
    <property type="protein sequence ID" value="SFS94150.1"/>
    <property type="molecule type" value="Genomic_DNA"/>
</dbReference>
<evidence type="ECO:0000313" key="2">
    <source>
        <dbReference type="Proteomes" id="UP000183209"/>
    </source>
</evidence>
<dbReference type="RefSeq" id="WP_051413337.1">
    <property type="nucleotide sequence ID" value="NZ_FPAG01000006.1"/>
</dbReference>
<proteinExistence type="predicted"/>
<organism evidence="1 2">
    <name type="scientific">Zhouia amylolytica</name>
    <dbReference type="NCBI Taxonomy" id="376730"/>
    <lineage>
        <taxon>Bacteria</taxon>
        <taxon>Pseudomonadati</taxon>
        <taxon>Bacteroidota</taxon>
        <taxon>Flavobacteriia</taxon>
        <taxon>Flavobacteriales</taxon>
        <taxon>Flavobacteriaceae</taxon>
        <taxon>Zhouia</taxon>
    </lineage>
</organism>
<name>A0A1I6TYA1_9FLAO</name>